<dbReference type="AlphaFoldDB" id="A0A0A9HKR2"/>
<evidence type="ECO:0000313" key="1">
    <source>
        <dbReference type="EMBL" id="JAE37735.1"/>
    </source>
</evidence>
<accession>A0A0A9HKR2</accession>
<organism evidence="1">
    <name type="scientific">Arundo donax</name>
    <name type="common">Giant reed</name>
    <name type="synonym">Donax arundinaceus</name>
    <dbReference type="NCBI Taxonomy" id="35708"/>
    <lineage>
        <taxon>Eukaryota</taxon>
        <taxon>Viridiplantae</taxon>
        <taxon>Streptophyta</taxon>
        <taxon>Embryophyta</taxon>
        <taxon>Tracheophyta</taxon>
        <taxon>Spermatophyta</taxon>
        <taxon>Magnoliopsida</taxon>
        <taxon>Liliopsida</taxon>
        <taxon>Poales</taxon>
        <taxon>Poaceae</taxon>
        <taxon>PACMAD clade</taxon>
        <taxon>Arundinoideae</taxon>
        <taxon>Arundineae</taxon>
        <taxon>Arundo</taxon>
    </lineage>
</organism>
<reference evidence="1" key="1">
    <citation type="submission" date="2014-09" db="EMBL/GenBank/DDBJ databases">
        <authorList>
            <person name="Magalhaes I.L.F."/>
            <person name="Oliveira U."/>
            <person name="Santos F.R."/>
            <person name="Vidigal T.H.D.A."/>
            <person name="Brescovit A.D."/>
            <person name="Santos A.J."/>
        </authorList>
    </citation>
    <scope>NUCLEOTIDE SEQUENCE</scope>
    <source>
        <tissue evidence="1">Shoot tissue taken approximately 20 cm above the soil surface</tissue>
    </source>
</reference>
<proteinExistence type="predicted"/>
<reference evidence="1" key="2">
    <citation type="journal article" date="2015" name="Data Brief">
        <title>Shoot transcriptome of the giant reed, Arundo donax.</title>
        <authorList>
            <person name="Barrero R.A."/>
            <person name="Guerrero F.D."/>
            <person name="Moolhuijzen P."/>
            <person name="Goolsby J.A."/>
            <person name="Tidwell J."/>
            <person name="Bellgard S.E."/>
            <person name="Bellgard M.I."/>
        </authorList>
    </citation>
    <scope>NUCLEOTIDE SEQUENCE</scope>
    <source>
        <tissue evidence="1">Shoot tissue taken approximately 20 cm above the soil surface</tissue>
    </source>
</reference>
<protein>
    <submittedName>
        <fullName evidence="1">Uncharacterized protein</fullName>
    </submittedName>
</protein>
<dbReference type="EMBL" id="GBRH01160161">
    <property type="protein sequence ID" value="JAE37735.1"/>
    <property type="molecule type" value="Transcribed_RNA"/>
</dbReference>
<name>A0A0A9HKR2_ARUDO</name>
<sequence>MSYKPRITSLFYFYPTISDFRFRFLMFHVIYTIVVLDSPRSASHCCCPSKQKFMSLTVCLQFNGISFNSSNSMVVKKY</sequence>